<dbReference type="Pfam" id="PF00924">
    <property type="entry name" value="MS_channel_2nd"/>
    <property type="match status" value="1"/>
</dbReference>
<evidence type="ECO:0000256" key="1">
    <source>
        <dbReference type="ARBA" id="ARBA00004370"/>
    </source>
</evidence>
<evidence type="ECO:0000313" key="7">
    <source>
        <dbReference type="EMBL" id="OOH93625.1"/>
    </source>
</evidence>
<dbReference type="GO" id="GO:0005886">
    <property type="term" value="C:plasma membrane"/>
    <property type="evidence" value="ECO:0007669"/>
    <property type="project" value="TreeGrafter"/>
</dbReference>
<feature type="transmembrane region" description="Helical" evidence="5">
    <location>
        <begin position="111"/>
        <end position="133"/>
    </location>
</feature>
<organism evidence="7 8">
    <name type="scientific">Elizabethkingia meningoseptica</name>
    <name type="common">Chryseobacterium meningosepticum</name>
    <dbReference type="NCBI Taxonomy" id="238"/>
    <lineage>
        <taxon>Bacteria</taxon>
        <taxon>Pseudomonadati</taxon>
        <taxon>Bacteroidota</taxon>
        <taxon>Flavobacteriia</taxon>
        <taxon>Flavobacteriales</taxon>
        <taxon>Weeksellaceae</taxon>
        <taxon>Elizabethkingia</taxon>
    </lineage>
</organism>
<dbReference type="AlphaFoldDB" id="A0A1V3TXI4"/>
<dbReference type="Gene3D" id="2.30.30.60">
    <property type="match status" value="1"/>
</dbReference>
<keyword evidence="8" id="KW-1185">Reference proteome</keyword>
<evidence type="ECO:0000313" key="8">
    <source>
        <dbReference type="Proteomes" id="UP000188947"/>
    </source>
</evidence>
<feature type="transmembrane region" description="Helical" evidence="5">
    <location>
        <begin position="41"/>
        <end position="63"/>
    </location>
</feature>
<name>A0A1V3TXI4_ELIME</name>
<evidence type="ECO:0000256" key="2">
    <source>
        <dbReference type="ARBA" id="ARBA00022692"/>
    </source>
</evidence>
<dbReference type="EMBL" id="MPOG01000016">
    <property type="protein sequence ID" value="OOH93625.1"/>
    <property type="molecule type" value="Genomic_DNA"/>
</dbReference>
<dbReference type="RefSeq" id="WP_016198488.1">
    <property type="nucleotide sequence ID" value="NZ_CP014338.1"/>
</dbReference>
<keyword evidence="2 5" id="KW-0812">Transmembrane</keyword>
<dbReference type="GeneID" id="48543152"/>
<dbReference type="InterPro" id="IPR010920">
    <property type="entry name" value="LSM_dom_sf"/>
</dbReference>
<dbReference type="GO" id="GO:0008381">
    <property type="term" value="F:mechanosensitive monoatomic ion channel activity"/>
    <property type="evidence" value="ECO:0007669"/>
    <property type="project" value="InterPro"/>
</dbReference>
<comment type="caution">
    <text evidence="7">The sequence shown here is derived from an EMBL/GenBank/DDBJ whole genome shotgun (WGS) entry which is preliminary data.</text>
</comment>
<dbReference type="PANTHER" id="PTHR30414">
    <property type="entry name" value="MINICONDUCTANCE MECHANOSENSITIVE CHANNEL YBDG"/>
    <property type="match status" value="1"/>
</dbReference>
<reference evidence="7 8" key="1">
    <citation type="submission" date="2016-11" db="EMBL/GenBank/DDBJ databases">
        <title>Genome sequence and comparative genomic analysis of clinical strain Elizabethkingia meningoseptica 61421 PRCM.</title>
        <authorList>
            <person name="Wang M."/>
            <person name="Hu S."/>
            <person name="Cao L."/>
            <person name="Jiang T."/>
            <person name="Zhou Y."/>
            <person name="Ming D."/>
        </authorList>
    </citation>
    <scope>NUCLEOTIDE SEQUENCE [LARGE SCALE GENOMIC DNA]</scope>
    <source>
        <strain evidence="7 8">61421 PRCM</strain>
    </source>
</reference>
<dbReference type="InterPro" id="IPR030192">
    <property type="entry name" value="YbdG"/>
</dbReference>
<evidence type="ECO:0000256" key="3">
    <source>
        <dbReference type="ARBA" id="ARBA00022989"/>
    </source>
</evidence>
<dbReference type="InterPro" id="IPR006685">
    <property type="entry name" value="MscS_channel_2nd"/>
</dbReference>
<dbReference type="eggNOG" id="COG0668">
    <property type="taxonomic scope" value="Bacteria"/>
</dbReference>
<keyword evidence="4 5" id="KW-0472">Membrane</keyword>
<proteinExistence type="predicted"/>
<protein>
    <submittedName>
        <fullName evidence="7">Mechanosensitive ion channel protein MscS</fullName>
    </submittedName>
</protein>
<feature type="transmembrane region" description="Helical" evidence="5">
    <location>
        <begin position="83"/>
        <end position="105"/>
    </location>
</feature>
<dbReference type="OrthoDB" id="9775207at2"/>
<feature type="domain" description="Mechanosensitive ion channel MscS" evidence="6">
    <location>
        <begin position="203"/>
        <end position="271"/>
    </location>
</feature>
<gene>
    <name evidence="7" type="ORF">BMF97_14420</name>
</gene>
<evidence type="ECO:0000259" key="6">
    <source>
        <dbReference type="Pfam" id="PF00924"/>
    </source>
</evidence>
<keyword evidence="3 5" id="KW-1133">Transmembrane helix</keyword>
<dbReference type="PANTHER" id="PTHR30414:SF0">
    <property type="entry name" value="MINICONDUCTANCE MECHANOSENSITIVE CHANNEL YBDG"/>
    <property type="match status" value="1"/>
</dbReference>
<dbReference type="InterPro" id="IPR023408">
    <property type="entry name" value="MscS_beta-dom_sf"/>
</dbReference>
<dbReference type="Proteomes" id="UP000188947">
    <property type="component" value="Unassembled WGS sequence"/>
</dbReference>
<feature type="transmembrane region" description="Helical" evidence="5">
    <location>
        <begin position="181"/>
        <end position="201"/>
    </location>
</feature>
<feature type="transmembrane region" description="Helical" evidence="5">
    <location>
        <begin position="153"/>
        <end position="175"/>
    </location>
</feature>
<dbReference type="STRING" id="238.BBD35_09635"/>
<comment type="subcellular location">
    <subcellularLocation>
        <location evidence="1">Membrane</location>
    </subcellularLocation>
</comment>
<dbReference type="KEGG" id="emg:BBD33_07460"/>
<accession>A0A1V3TXI4</accession>
<dbReference type="SUPFAM" id="SSF50182">
    <property type="entry name" value="Sm-like ribonucleoproteins"/>
    <property type="match status" value="1"/>
</dbReference>
<sequence>MNNDLQETRDFLQQISYDINVFFAKYFDGSIAWIFQVTSKILVLLAFYFAVDLGIRLFFKFIYRYTIKKEKYPFIEALFQSKVLPAIAHVIALGLCSFALDSIFYKNMHPATKAILDVIVQVVQLVVIGIAGLRLYKSVEIYYILIKENYKLIAFKAISQTLKIFGGVILFFIAIKIVFKINSGTILGSLGAITAVMVLVFRDTILGFVTGIHVATSRNLKVGDWIGIPKYNIEGNITDISLLTTKIINFDKTVSTIPTYDLMATEIKNYQVMTEGNLRRIKRSMIFNIKSFRFLTKEDYEKLEKVNLISDYIITKKNEIESEKVELHNADNMLNGQQLTNIGVFRKYAESYLRHNPNIEQNEIILVRQLEITPQGMPLEIYCFTIYSNLGDYERVQSDIFDHLLVATQDFGLEVMQVNKV</sequence>
<dbReference type="GO" id="GO:0071470">
    <property type="term" value="P:cellular response to osmotic stress"/>
    <property type="evidence" value="ECO:0007669"/>
    <property type="project" value="InterPro"/>
</dbReference>
<evidence type="ECO:0000256" key="5">
    <source>
        <dbReference type="SAM" id="Phobius"/>
    </source>
</evidence>
<evidence type="ECO:0000256" key="4">
    <source>
        <dbReference type="ARBA" id="ARBA00023136"/>
    </source>
</evidence>